<organism evidence="3 4">
    <name type="scientific">Acorus calamus</name>
    <name type="common">Sweet flag</name>
    <dbReference type="NCBI Taxonomy" id="4465"/>
    <lineage>
        <taxon>Eukaryota</taxon>
        <taxon>Viridiplantae</taxon>
        <taxon>Streptophyta</taxon>
        <taxon>Embryophyta</taxon>
        <taxon>Tracheophyta</taxon>
        <taxon>Spermatophyta</taxon>
        <taxon>Magnoliopsida</taxon>
        <taxon>Liliopsida</taxon>
        <taxon>Acoraceae</taxon>
        <taxon>Acorus</taxon>
    </lineage>
</organism>
<evidence type="ECO:0000313" key="4">
    <source>
        <dbReference type="Proteomes" id="UP001180020"/>
    </source>
</evidence>
<accession>A0AAV9DE49</accession>
<dbReference type="GO" id="GO:0008168">
    <property type="term" value="F:methyltransferase activity"/>
    <property type="evidence" value="ECO:0007669"/>
    <property type="project" value="InterPro"/>
</dbReference>
<dbReference type="Pfam" id="PF03492">
    <property type="entry name" value="Methyltransf_7"/>
    <property type="match status" value="1"/>
</dbReference>
<keyword evidence="1" id="KW-0479">Metal-binding</keyword>
<keyword evidence="2" id="KW-0460">Magnesium</keyword>
<proteinExistence type="predicted"/>
<dbReference type="Proteomes" id="UP001180020">
    <property type="component" value="Unassembled WGS sequence"/>
</dbReference>
<protein>
    <submittedName>
        <fullName evidence="3">Caffeine synthase 1</fullName>
    </submittedName>
</protein>
<reference evidence="3" key="1">
    <citation type="journal article" date="2023" name="Nat. Commun.">
        <title>Diploid and tetraploid genomes of Acorus and the evolution of monocots.</title>
        <authorList>
            <person name="Ma L."/>
            <person name="Liu K.W."/>
            <person name="Li Z."/>
            <person name="Hsiao Y.Y."/>
            <person name="Qi Y."/>
            <person name="Fu T."/>
            <person name="Tang G.D."/>
            <person name="Zhang D."/>
            <person name="Sun W.H."/>
            <person name="Liu D.K."/>
            <person name="Li Y."/>
            <person name="Chen G.Z."/>
            <person name="Liu X.D."/>
            <person name="Liao X.Y."/>
            <person name="Jiang Y.T."/>
            <person name="Yu X."/>
            <person name="Hao Y."/>
            <person name="Huang J."/>
            <person name="Zhao X.W."/>
            <person name="Ke S."/>
            <person name="Chen Y.Y."/>
            <person name="Wu W.L."/>
            <person name="Hsu J.L."/>
            <person name="Lin Y.F."/>
            <person name="Huang M.D."/>
            <person name="Li C.Y."/>
            <person name="Huang L."/>
            <person name="Wang Z.W."/>
            <person name="Zhao X."/>
            <person name="Zhong W.Y."/>
            <person name="Peng D.H."/>
            <person name="Ahmad S."/>
            <person name="Lan S."/>
            <person name="Zhang J.S."/>
            <person name="Tsai W.C."/>
            <person name="Van de Peer Y."/>
            <person name="Liu Z.J."/>
        </authorList>
    </citation>
    <scope>NUCLEOTIDE SEQUENCE</scope>
    <source>
        <strain evidence="3">CP</strain>
    </source>
</reference>
<dbReference type="EMBL" id="JAUJYO010000014">
    <property type="protein sequence ID" value="KAK1299102.1"/>
    <property type="molecule type" value="Genomic_DNA"/>
</dbReference>
<sequence length="230" mass="26145">MDVRESLHMKVGEGENSYARNSFFTAPSGLEDDKGLPLNRGKIYISKSSPPCVWKAYLGQFQKDFNLFLRLRSREMIQNGRMVLILHGRETADPTCKGSCYVWELLAEALSYMVSQGCIKEEKLDSFNVPYYTPTLDEVAEAVEEEGSFEAKLLQTFSISQGDEVEEDVQVRGSKIAKNIRCFTEPLITHHFGEDVLEKLFEKVTHMVIDQLAKEMVVTTGILFALKMRN</sequence>
<reference evidence="3" key="2">
    <citation type="submission" date="2023-06" db="EMBL/GenBank/DDBJ databases">
        <authorList>
            <person name="Ma L."/>
            <person name="Liu K.-W."/>
            <person name="Li Z."/>
            <person name="Hsiao Y.-Y."/>
            <person name="Qi Y."/>
            <person name="Fu T."/>
            <person name="Tang G."/>
            <person name="Zhang D."/>
            <person name="Sun W.-H."/>
            <person name="Liu D.-K."/>
            <person name="Li Y."/>
            <person name="Chen G.-Z."/>
            <person name="Liu X.-D."/>
            <person name="Liao X.-Y."/>
            <person name="Jiang Y.-T."/>
            <person name="Yu X."/>
            <person name="Hao Y."/>
            <person name="Huang J."/>
            <person name="Zhao X.-W."/>
            <person name="Ke S."/>
            <person name="Chen Y.-Y."/>
            <person name="Wu W.-L."/>
            <person name="Hsu J.-L."/>
            <person name="Lin Y.-F."/>
            <person name="Huang M.-D."/>
            <person name="Li C.-Y."/>
            <person name="Huang L."/>
            <person name="Wang Z.-W."/>
            <person name="Zhao X."/>
            <person name="Zhong W.-Y."/>
            <person name="Peng D.-H."/>
            <person name="Ahmad S."/>
            <person name="Lan S."/>
            <person name="Zhang J.-S."/>
            <person name="Tsai W.-C."/>
            <person name="Van De Peer Y."/>
            <person name="Liu Z.-J."/>
        </authorList>
    </citation>
    <scope>NUCLEOTIDE SEQUENCE</scope>
    <source>
        <strain evidence="3">CP</strain>
        <tissue evidence="3">Leaves</tissue>
    </source>
</reference>
<name>A0AAV9DE49_ACOCL</name>
<evidence type="ECO:0000256" key="1">
    <source>
        <dbReference type="ARBA" id="ARBA00022723"/>
    </source>
</evidence>
<evidence type="ECO:0000256" key="2">
    <source>
        <dbReference type="ARBA" id="ARBA00022842"/>
    </source>
</evidence>
<comment type="caution">
    <text evidence="3">The sequence shown here is derived from an EMBL/GenBank/DDBJ whole genome shotgun (WGS) entry which is preliminary data.</text>
</comment>
<dbReference type="InterPro" id="IPR042086">
    <property type="entry name" value="MeTrfase_capping"/>
</dbReference>
<dbReference type="PANTHER" id="PTHR31009">
    <property type="entry name" value="S-ADENOSYL-L-METHIONINE:CARBOXYL METHYLTRANSFERASE FAMILY PROTEIN"/>
    <property type="match status" value="1"/>
</dbReference>
<evidence type="ECO:0000313" key="3">
    <source>
        <dbReference type="EMBL" id="KAK1299102.1"/>
    </source>
</evidence>
<dbReference type="Gene3D" id="1.10.1200.270">
    <property type="entry name" value="Methyltransferase, alpha-helical capping domain"/>
    <property type="match status" value="2"/>
</dbReference>
<dbReference type="AlphaFoldDB" id="A0AAV9DE49"/>
<keyword evidence="4" id="KW-1185">Reference proteome</keyword>
<dbReference type="SUPFAM" id="SSF53335">
    <property type="entry name" value="S-adenosyl-L-methionine-dependent methyltransferases"/>
    <property type="match status" value="1"/>
</dbReference>
<dbReference type="InterPro" id="IPR029063">
    <property type="entry name" value="SAM-dependent_MTases_sf"/>
</dbReference>
<dbReference type="InterPro" id="IPR005299">
    <property type="entry name" value="MeTrfase_7"/>
</dbReference>
<dbReference type="GO" id="GO:0046872">
    <property type="term" value="F:metal ion binding"/>
    <property type="evidence" value="ECO:0007669"/>
    <property type="project" value="UniProtKB-KW"/>
</dbReference>
<gene>
    <name evidence="3" type="primary">TCS1</name>
    <name evidence="3" type="ORF">QJS10_CPB14g00846</name>
</gene>